<feature type="binding site" evidence="3">
    <location>
        <begin position="392"/>
        <end position="399"/>
    </location>
    <ligand>
        <name>ATP</name>
        <dbReference type="ChEBI" id="CHEBI:30616"/>
    </ligand>
</feature>
<dbReference type="PROSITE" id="PS50901">
    <property type="entry name" value="FTSK"/>
    <property type="match status" value="1"/>
</dbReference>
<dbReference type="PANTHER" id="PTHR22683">
    <property type="entry name" value="SPORULATION PROTEIN RELATED"/>
    <property type="match status" value="1"/>
</dbReference>
<keyword evidence="8" id="KW-1185">Reference proteome</keyword>
<feature type="compositionally biased region" description="Polar residues" evidence="4">
    <location>
        <begin position="38"/>
        <end position="50"/>
    </location>
</feature>
<feature type="region of interest" description="Disordered" evidence="4">
    <location>
        <begin position="1"/>
        <end position="80"/>
    </location>
</feature>
<dbReference type="RefSeq" id="WP_311546485.1">
    <property type="nucleotide sequence ID" value="NZ_JAVREK010000020.1"/>
</dbReference>
<feature type="compositionally biased region" description="Polar residues" evidence="4">
    <location>
        <begin position="1"/>
        <end position="14"/>
    </location>
</feature>
<dbReference type="Gene3D" id="3.40.50.300">
    <property type="entry name" value="P-loop containing nucleotide triphosphate hydrolases"/>
    <property type="match status" value="1"/>
</dbReference>
<name>A0ABU2KXG2_9ACTN</name>
<evidence type="ECO:0000256" key="5">
    <source>
        <dbReference type="SAM" id="Phobius"/>
    </source>
</evidence>
<dbReference type="SUPFAM" id="SSF52540">
    <property type="entry name" value="P-loop containing nucleoside triphosphate hydrolases"/>
    <property type="match status" value="1"/>
</dbReference>
<protein>
    <submittedName>
        <fullName evidence="7">FtsK/SpoIIIE domain-containing protein</fullName>
    </submittedName>
</protein>
<keyword evidence="5" id="KW-1133">Transmembrane helix</keyword>
<evidence type="ECO:0000256" key="3">
    <source>
        <dbReference type="PROSITE-ProRule" id="PRU00289"/>
    </source>
</evidence>
<dbReference type="InterPro" id="IPR050206">
    <property type="entry name" value="FtsK/SpoIIIE/SftA"/>
</dbReference>
<evidence type="ECO:0000313" key="7">
    <source>
        <dbReference type="EMBL" id="MDT0303991.1"/>
    </source>
</evidence>
<dbReference type="InterPro" id="IPR027417">
    <property type="entry name" value="P-loop_NTPase"/>
</dbReference>
<keyword evidence="5" id="KW-0812">Transmembrane</keyword>
<dbReference type="InterPro" id="IPR002543">
    <property type="entry name" value="FtsK_dom"/>
</dbReference>
<evidence type="ECO:0000259" key="6">
    <source>
        <dbReference type="PROSITE" id="PS50901"/>
    </source>
</evidence>
<keyword evidence="1 3" id="KW-0547">Nucleotide-binding</keyword>
<dbReference type="PANTHER" id="PTHR22683:SF41">
    <property type="entry name" value="DNA TRANSLOCASE FTSK"/>
    <property type="match status" value="1"/>
</dbReference>
<keyword evidence="5" id="KW-0472">Membrane</keyword>
<keyword evidence="2 3" id="KW-0067">ATP-binding</keyword>
<feature type="domain" description="FtsK" evidence="6">
    <location>
        <begin position="365"/>
        <end position="569"/>
    </location>
</feature>
<evidence type="ECO:0000313" key="8">
    <source>
        <dbReference type="Proteomes" id="UP001183226"/>
    </source>
</evidence>
<gene>
    <name evidence="7" type="ORF">RM446_17890</name>
</gene>
<dbReference type="EMBL" id="JAVREK010000020">
    <property type="protein sequence ID" value="MDT0303991.1"/>
    <property type="molecule type" value="Genomic_DNA"/>
</dbReference>
<organism evidence="7 8">
    <name type="scientific">Streptomonospora wellingtoniae</name>
    <dbReference type="NCBI Taxonomy" id="3075544"/>
    <lineage>
        <taxon>Bacteria</taxon>
        <taxon>Bacillati</taxon>
        <taxon>Actinomycetota</taxon>
        <taxon>Actinomycetes</taxon>
        <taxon>Streptosporangiales</taxon>
        <taxon>Nocardiopsidaceae</taxon>
        <taxon>Streptomonospora</taxon>
    </lineage>
</organism>
<evidence type="ECO:0000256" key="4">
    <source>
        <dbReference type="SAM" id="MobiDB-lite"/>
    </source>
</evidence>
<evidence type="ECO:0000256" key="1">
    <source>
        <dbReference type="ARBA" id="ARBA00022741"/>
    </source>
</evidence>
<accession>A0ABU2KXG2</accession>
<sequence length="745" mass="80186">MDETTPTPNPTSDNAPEAGARVVDLDTRRAERAEDTQPADNSATDVSSGEATGADASGPDDGVLSGTVLRVDPPSAEGGNWLAELAERDRTRRPIVPEWAKSRAEAEATLKWLAAFYARVWAYQATRSPKYVLKLTGRAPRGLARTLSTFTRWVFDWEGEPARVTAVQRNDPETYLKLSRQRDARVRARLIIAVLALVTLLVAGILVATAPTWAQWATLAGLICLLGWLGAPADRPLIDRAVLPTQVQRLDSDIVTRALGALGIAEINKARKGGADGITFPAPITRDGPGWRAEVDLPHGVTVTDVVDRRDRLASGLRRPLGCVWPEPVNEEHPGRLVIWVGDREMSKAKQPAWPLAKTGAADLFKPIPFGHDQRGRLISLLLMFDNVLIGAMPRQGKTFALRVLVLAAALDVLAELRVFELKGTGDLSIAQPVAHRYGSGADDDTIAACVTNLRELHKELERRAKTIASLPKDMCPENKVTPELAAKKSLGLHPLVLAVDECQELFSHDTYGEEAGKLAEAIIKRGPAMGIILILATQRPDAKSLPTGVSANVGIRLCLRVMGQLENDMVLGTSAYKNGIRATTFTAKDKGIGYLLGAADDPQIVRSAYIDAPTAEAIAERARAARQAAGRLTGQAIGQAPEEAPAGPDLLDDLLAVIPAGEAKAWSHVVVDRLAELRPETYGAWAEQENDAKASALSAALKPHGIRTVQVARRVDGRTVNNRGVDRSEVATAVTERDRTRSAG</sequence>
<comment type="caution">
    <text evidence="7">The sequence shown here is derived from an EMBL/GenBank/DDBJ whole genome shotgun (WGS) entry which is preliminary data.</text>
</comment>
<feature type="transmembrane region" description="Helical" evidence="5">
    <location>
        <begin position="186"/>
        <end position="207"/>
    </location>
</feature>
<reference evidence="8" key="1">
    <citation type="submission" date="2023-07" db="EMBL/GenBank/DDBJ databases">
        <title>30 novel species of actinomycetes from the DSMZ collection.</title>
        <authorList>
            <person name="Nouioui I."/>
        </authorList>
    </citation>
    <scope>NUCLEOTIDE SEQUENCE [LARGE SCALE GENOMIC DNA]</scope>
    <source>
        <strain evidence="8">DSM 45055</strain>
    </source>
</reference>
<dbReference type="Proteomes" id="UP001183226">
    <property type="component" value="Unassembled WGS sequence"/>
</dbReference>
<proteinExistence type="predicted"/>
<feature type="compositionally biased region" description="Basic and acidic residues" evidence="4">
    <location>
        <begin position="23"/>
        <end position="35"/>
    </location>
</feature>
<evidence type="ECO:0000256" key="2">
    <source>
        <dbReference type="ARBA" id="ARBA00022840"/>
    </source>
</evidence>